<sequence>MRRIIDGHLDLAMNAVGLNRDLTGSLDRINRREVGMTDSPCRGNATVCFDEMRRGGVAVCLGVLLARTNADLQVVLRREVDSGAQEITYAMAQGQLAYYRVMAARGQVRLIGSAGQLDEHWARWQGSANDRPPIGLIVAMEGADGIVSPAQAEAWWNDGLRVVSLVHYGRGIYADGTGDKGGLTRQGKELLREIERLGMVLDVTHLSDKGFFQAMGSFGGEVLASHNNCRSLVPGERQFSDGGSYIGIIISTSYRLSWENLTNERTT</sequence>
<proteinExistence type="predicted"/>
<dbReference type="Pfam" id="PF01244">
    <property type="entry name" value="Peptidase_M19"/>
    <property type="match status" value="1"/>
</dbReference>
<dbReference type="GO" id="GO:0006508">
    <property type="term" value="P:proteolysis"/>
    <property type="evidence" value="ECO:0007669"/>
    <property type="project" value="InterPro"/>
</dbReference>
<dbReference type="PROSITE" id="PS51365">
    <property type="entry name" value="RENAL_DIPEPTIDASE_2"/>
    <property type="match status" value="1"/>
</dbReference>
<protein>
    <recommendedName>
        <fullName evidence="2">Peptidase</fullName>
    </recommendedName>
</protein>
<name>A0A0F9E5K6_9ZZZZ</name>
<gene>
    <name evidence="1" type="ORF">LCGC14_2194730</name>
</gene>
<evidence type="ECO:0000313" key="1">
    <source>
        <dbReference type="EMBL" id="KKL61496.1"/>
    </source>
</evidence>
<dbReference type="InterPro" id="IPR008257">
    <property type="entry name" value="Pept_M19"/>
</dbReference>
<dbReference type="EMBL" id="LAZR01028801">
    <property type="protein sequence ID" value="KKL61496.1"/>
    <property type="molecule type" value="Genomic_DNA"/>
</dbReference>
<evidence type="ECO:0008006" key="2">
    <source>
        <dbReference type="Google" id="ProtNLM"/>
    </source>
</evidence>
<dbReference type="PANTHER" id="PTHR10443:SF12">
    <property type="entry name" value="DIPEPTIDASE"/>
    <property type="match status" value="1"/>
</dbReference>
<dbReference type="InterPro" id="IPR032466">
    <property type="entry name" value="Metal_Hydrolase"/>
</dbReference>
<dbReference type="Gene3D" id="3.20.20.140">
    <property type="entry name" value="Metal-dependent hydrolases"/>
    <property type="match status" value="1"/>
</dbReference>
<dbReference type="GO" id="GO:0070573">
    <property type="term" value="F:metallodipeptidase activity"/>
    <property type="evidence" value="ECO:0007669"/>
    <property type="project" value="InterPro"/>
</dbReference>
<dbReference type="PANTHER" id="PTHR10443">
    <property type="entry name" value="MICROSOMAL DIPEPTIDASE"/>
    <property type="match status" value="1"/>
</dbReference>
<organism evidence="1">
    <name type="scientific">marine sediment metagenome</name>
    <dbReference type="NCBI Taxonomy" id="412755"/>
    <lineage>
        <taxon>unclassified sequences</taxon>
        <taxon>metagenomes</taxon>
        <taxon>ecological metagenomes</taxon>
    </lineage>
</organism>
<dbReference type="SUPFAM" id="SSF51556">
    <property type="entry name" value="Metallo-dependent hydrolases"/>
    <property type="match status" value="1"/>
</dbReference>
<comment type="caution">
    <text evidence="1">The sequence shown here is derived from an EMBL/GenBank/DDBJ whole genome shotgun (WGS) entry which is preliminary data.</text>
</comment>
<reference evidence="1" key="1">
    <citation type="journal article" date="2015" name="Nature">
        <title>Complex archaea that bridge the gap between prokaryotes and eukaryotes.</title>
        <authorList>
            <person name="Spang A."/>
            <person name="Saw J.H."/>
            <person name="Jorgensen S.L."/>
            <person name="Zaremba-Niedzwiedzka K."/>
            <person name="Martijn J."/>
            <person name="Lind A.E."/>
            <person name="van Eijk R."/>
            <person name="Schleper C."/>
            <person name="Guy L."/>
            <person name="Ettema T.J."/>
        </authorList>
    </citation>
    <scope>NUCLEOTIDE SEQUENCE</scope>
</reference>
<accession>A0A0F9E5K6</accession>
<dbReference type="AlphaFoldDB" id="A0A0F9E5K6"/>